<evidence type="ECO:0000313" key="2">
    <source>
        <dbReference type="Proteomes" id="UP000187185"/>
    </source>
</evidence>
<dbReference type="AlphaFoldDB" id="A0A1P8U4M5"/>
<sequence length="355" mass="39879">MLSFTNPDHDQASLNRRESLLHHLQHPLAAPDSELRDDRNRYEFDQQRMDYLSGGIILGTDTVMQGRLQLTRAFQENRARNSGHSGVILSGDSTLGKTTTAKRLMRWVLQEYEKQVPDWRALQHVPVMYVEVPPNSSGKALLKEMSAFFGLSVLTRDSMADLRAKVVAAMRRGRTQLIVVDELHNLSAGKAVGLGETVDVLKGLHNDIAGTFLYCGIDVTSSSLMSGPRGQQLKSRFTVLELTRYNWSNPEHQKAWKALVRSFEKELQLRDHPAGTLKGEVQYLWQRTGGSIGSLGRLLTGAAIDVIQNGVEPEVLDRSRLDAYRLDRTAEEHYQRVKTRLSGRGKTAMEKVMSL</sequence>
<dbReference type="Gene3D" id="3.40.50.300">
    <property type="entry name" value="P-loop containing nucleotide triphosphate hydrolases"/>
    <property type="match status" value="1"/>
</dbReference>
<name>A0A1P8U4M5_9MICO</name>
<dbReference type="SUPFAM" id="SSF52540">
    <property type="entry name" value="P-loop containing nucleoside triphosphate hydrolases"/>
    <property type="match status" value="1"/>
</dbReference>
<dbReference type="Pfam" id="PF05621">
    <property type="entry name" value="TniB"/>
    <property type="match status" value="1"/>
</dbReference>
<gene>
    <name evidence="1" type="ORF">BOH66_01255</name>
</gene>
<dbReference type="EMBL" id="CP018762">
    <property type="protein sequence ID" value="APZ33078.1"/>
    <property type="molecule type" value="Genomic_DNA"/>
</dbReference>
<evidence type="ECO:0008006" key="3">
    <source>
        <dbReference type="Google" id="ProtNLM"/>
    </source>
</evidence>
<reference evidence="1 2" key="1">
    <citation type="submission" date="2016-12" db="EMBL/GenBank/DDBJ databases">
        <title>Complete genome sequence of Microbacterium aurum KACC 15219.</title>
        <authorList>
            <person name="Jung Y."/>
            <person name="Shin J.-H."/>
            <person name="Lee Y.-J."/>
            <person name="Yi H."/>
            <person name="Bahn Y.-S."/>
            <person name="Kim J.F."/>
            <person name="Lee D.-W."/>
        </authorList>
    </citation>
    <scope>NUCLEOTIDE SEQUENCE [LARGE SCALE GENOMIC DNA]</scope>
    <source>
        <strain evidence="1 2">KACC 15219</strain>
    </source>
</reference>
<dbReference type="RefSeq" id="WP_076688564.1">
    <property type="nucleotide sequence ID" value="NZ_CP018762.1"/>
</dbReference>
<organism evidence="1 2">
    <name type="scientific">Microbacterium aurum</name>
    <dbReference type="NCBI Taxonomy" id="36805"/>
    <lineage>
        <taxon>Bacteria</taxon>
        <taxon>Bacillati</taxon>
        <taxon>Actinomycetota</taxon>
        <taxon>Actinomycetes</taxon>
        <taxon>Micrococcales</taxon>
        <taxon>Microbacteriaceae</taxon>
        <taxon>Microbacterium</taxon>
    </lineage>
</organism>
<dbReference type="Proteomes" id="UP000187185">
    <property type="component" value="Chromosome"/>
</dbReference>
<dbReference type="STRING" id="36805.BOH66_01255"/>
<evidence type="ECO:0000313" key="1">
    <source>
        <dbReference type="EMBL" id="APZ33078.1"/>
    </source>
</evidence>
<protein>
    <recommendedName>
        <fullName evidence="3">AAA family ATPase</fullName>
    </recommendedName>
</protein>
<dbReference type="InterPro" id="IPR008868">
    <property type="entry name" value="TniB"/>
</dbReference>
<accession>A0A1P8U4M5</accession>
<dbReference type="InterPro" id="IPR027417">
    <property type="entry name" value="P-loop_NTPase"/>
</dbReference>
<dbReference type="KEGG" id="maur:BOH66_01255"/>
<proteinExistence type="predicted"/>
<keyword evidence="2" id="KW-1185">Reference proteome</keyword>